<proteinExistence type="predicted"/>
<dbReference type="EMBL" id="LAZR01049001">
    <property type="protein sequence ID" value="KKK90654.1"/>
    <property type="molecule type" value="Genomic_DNA"/>
</dbReference>
<evidence type="ECO:0000313" key="1">
    <source>
        <dbReference type="EMBL" id="KKK90654.1"/>
    </source>
</evidence>
<dbReference type="AlphaFoldDB" id="A0A0F9BJ92"/>
<name>A0A0F9BJ92_9ZZZZ</name>
<comment type="caution">
    <text evidence="1">The sequence shown here is derived from an EMBL/GenBank/DDBJ whole genome shotgun (WGS) entry which is preliminary data.</text>
</comment>
<reference evidence="1" key="1">
    <citation type="journal article" date="2015" name="Nature">
        <title>Complex archaea that bridge the gap between prokaryotes and eukaryotes.</title>
        <authorList>
            <person name="Spang A."/>
            <person name="Saw J.H."/>
            <person name="Jorgensen S.L."/>
            <person name="Zaremba-Niedzwiedzka K."/>
            <person name="Martijn J."/>
            <person name="Lind A.E."/>
            <person name="van Eijk R."/>
            <person name="Schleper C."/>
            <person name="Guy L."/>
            <person name="Ettema T.J."/>
        </authorList>
    </citation>
    <scope>NUCLEOTIDE SEQUENCE</scope>
</reference>
<accession>A0A0F9BJ92</accession>
<gene>
    <name evidence="1" type="ORF">LCGC14_2720860</name>
</gene>
<organism evidence="1">
    <name type="scientific">marine sediment metagenome</name>
    <dbReference type="NCBI Taxonomy" id="412755"/>
    <lineage>
        <taxon>unclassified sequences</taxon>
        <taxon>metagenomes</taxon>
        <taxon>ecological metagenomes</taxon>
    </lineage>
</organism>
<protein>
    <submittedName>
        <fullName evidence="1">Uncharacterized protein</fullName>
    </submittedName>
</protein>
<sequence length="70" mass="7173">HEVGQVIAGPPEDENVNKWKEFLTKPENLATALVLAAGVTSPKSRGQTDLNKALTSGVAALGFSGGLEAA</sequence>
<feature type="non-terminal residue" evidence="1">
    <location>
        <position position="1"/>
    </location>
</feature>